<evidence type="ECO:0000313" key="7">
    <source>
        <dbReference type="EMBL" id="RMI45770.1"/>
    </source>
</evidence>
<keyword evidence="2" id="KW-0479">Metal-binding</keyword>
<dbReference type="EMBL" id="RFFG01000012">
    <property type="protein sequence ID" value="RMI45770.1"/>
    <property type="molecule type" value="Genomic_DNA"/>
</dbReference>
<dbReference type="NCBIfam" id="TIGR04269">
    <property type="entry name" value="SAM_SPASM_FxsB"/>
    <property type="match status" value="1"/>
</dbReference>
<evidence type="ECO:0000256" key="1">
    <source>
        <dbReference type="ARBA" id="ARBA00022691"/>
    </source>
</evidence>
<dbReference type="InterPro" id="IPR026337">
    <property type="entry name" value="AKG_HExxH"/>
</dbReference>
<accession>A0A3M2M9L9</accession>
<dbReference type="InterPro" id="IPR058240">
    <property type="entry name" value="rSAM_sf"/>
</dbReference>
<feature type="region of interest" description="Disordered" evidence="5">
    <location>
        <begin position="844"/>
        <end position="885"/>
    </location>
</feature>
<dbReference type="SFLD" id="SFLDG01072">
    <property type="entry name" value="dehydrogenase_like"/>
    <property type="match status" value="1"/>
</dbReference>
<dbReference type="InterPro" id="IPR007197">
    <property type="entry name" value="rSAM"/>
</dbReference>
<dbReference type="PANTHER" id="PTHR43273">
    <property type="entry name" value="ANAEROBIC SULFATASE-MATURATING ENZYME HOMOLOG ASLB-RELATED"/>
    <property type="match status" value="1"/>
</dbReference>
<dbReference type="SFLD" id="SFLDG01386">
    <property type="entry name" value="main_SPASM_domain-containing"/>
    <property type="match status" value="1"/>
</dbReference>
<evidence type="ECO:0000256" key="5">
    <source>
        <dbReference type="SAM" id="MobiDB-lite"/>
    </source>
</evidence>
<keyword evidence="8" id="KW-1185">Reference proteome</keyword>
<dbReference type="CDD" id="cd01335">
    <property type="entry name" value="Radical_SAM"/>
    <property type="match status" value="1"/>
</dbReference>
<dbReference type="Pfam" id="PF04055">
    <property type="entry name" value="Radical_SAM"/>
    <property type="match status" value="1"/>
</dbReference>
<dbReference type="GO" id="GO:0016491">
    <property type="term" value="F:oxidoreductase activity"/>
    <property type="evidence" value="ECO:0007669"/>
    <property type="project" value="InterPro"/>
</dbReference>
<dbReference type="InterPro" id="IPR026335">
    <property type="entry name" value="rSAM_SPASM_FxsB"/>
</dbReference>
<evidence type="ECO:0000256" key="4">
    <source>
        <dbReference type="ARBA" id="ARBA00023014"/>
    </source>
</evidence>
<evidence type="ECO:0000259" key="6">
    <source>
        <dbReference type="Pfam" id="PF04055"/>
    </source>
</evidence>
<keyword evidence="1" id="KW-0949">S-adenosyl-L-methionine</keyword>
<dbReference type="Gene3D" id="3.20.20.70">
    <property type="entry name" value="Aldolase class I"/>
    <property type="match status" value="1"/>
</dbReference>
<name>A0A3M2M9L9_9ACTN</name>
<dbReference type="OrthoDB" id="9782387at2"/>
<sequence>MLTYPDKGARPSGVAPCPDRLWGLIDVAARTGGGEWPGTLDLAALRASGWRPTPFRQFILKIHSRCNLACDYCYVYEMADQGWREQPRRMGGAVVDATARRIGEHVRAHGLTDIEVILHGGEPLLAGPDLIRRAVVTVRREVGARARVRVGVQTNGVLLDEPFLSLFDELDVQVSVSLDGDERGHDRHRLHADGRGSHAQTAAGLARLTAEPYRHLFGGLLATIDLANPPVETYEALLRFQPPAIDFLLPHGNWDTPPPGLDPGSPDAPYGDWLTAVFDRWTAAPRRETHVRLFRDLIALSLGRPSTSEQVGLSPAAMVVIETDGTVEQVDTLKSAYEGAAATGLHVGRDGFDAALALPATAARQIGADALSDTCRACAVGHICGGGQYVHRYRAGSGFRNPSVYCRDLFRLAAHVRDAVGRDLARARDEAARRVQPRSEPMPPELKRLSIPEKVFAGLAQGGGGAYAVDELWRVQRSKRLLLLRWVREAARSRDPAREARARQAYALLADIQGRDPDAVRAVLDHPAVGVWAHAVAARGADTDPITALAAAAAIRARDPRPIEVVGGPDGLFLPSLGMAVPFAGTGIVRAAPGAPVTISSDADTFVLPDGDPHRDAPGWHGLRTLEAEYHGMALHLLLDDRDPLRSVGGDPMPRLTHEETEQWRSVLRSAWRLLVRRHWTVAEEAARTLRVLTPLAPPAQGTRSSTVHEAFGAMYASLPPDERDLAVTFAHEVQHAKLGALNDAIPLTRPDDGRRFYAAWRDDPRPAAGLLTGAYAHLGVAGFWRRQRHHEHGPSALRAHTEFAHWRDASALATGTLLRSGALTEDGERFVTEMDRTLRSWRREPVPPAALDQARTTANEHRRRWRAEHGDPNAREQGGSTTAT</sequence>
<feature type="domain" description="Radical SAM core" evidence="6">
    <location>
        <begin position="62"/>
        <end position="209"/>
    </location>
</feature>
<comment type="caution">
    <text evidence="7">The sequence shown here is derived from an EMBL/GenBank/DDBJ whole genome shotgun (WGS) entry which is preliminary data.</text>
</comment>
<evidence type="ECO:0000313" key="8">
    <source>
        <dbReference type="Proteomes" id="UP000282674"/>
    </source>
</evidence>
<keyword evidence="4" id="KW-0411">Iron-sulfur</keyword>
<dbReference type="PANTHER" id="PTHR43273:SF8">
    <property type="entry name" value="RADICAL SAM DOMAIN PROTEIN"/>
    <property type="match status" value="1"/>
</dbReference>
<dbReference type="InterPro" id="IPR013785">
    <property type="entry name" value="Aldolase_TIM"/>
</dbReference>
<dbReference type="AlphaFoldDB" id="A0A3M2M9L9"/>
<dbReference type="SFLD" id="SFLDS00029">
    <property type="entry name" value="Radical_SAM"/>
    <property type="match status" value="1"/>
</dbReference>
<evidence type="ECO:0000256" key="3">
    <source>
        <dbReference type="ARBA" id="ARBA00023004"/>
    </source>
</evidence>
<reference evidence="7 8" key="1">
    <citation type="submission" date="2018-10" db="EMBL/GenBank/DDBJ databases">
        <title>Isolation from soil.</title>
        <authorList>
            <person name="Hu J."/>
        </authorList>
    </citation>
    <scope>NUCLEOTIDE SEQUENCE [LARGE SCALE GENOMIC DNA]</scope>
    <source>
        <strain evidence="7 8">NEAU-Ht49</strain>
    </source>
</reference>
<organism evidence="7 8">
    <name type="scientific">Actinomadura harenae</name>
    <dbReference type="NCBI Taxonomy" id="2483351"/>
    <lineage>
        <taxon>Bacteria</taxon>
        <taxon>Bacillati</taxon>
        <taxon>Actinomycetota</taxon>
        <taxon>Actinomycetes</taxon>
        <taxon>Streptosporangiales</taxon>
        <taxon>Thermomonosporaceae</taxon>
        <taxon>Actinomadura</taxon>
    </lineage>
</organism>
<dbReference type="InterPro" id="IPR023867">
    <property type="entry name" value="Sulphatase_maturase_rSAM"/>
</dbReference>
<dbReference type="GO" id="GO:0046872">
    <property type="term" value="F:metal ion binding"/>
    <property type="evidence" value="ECO:0007669"/>
    <property type="project" value="UniProtKB-KW"/>
</dbReference>
<keyword evidence="3" id="KW-0408">Iron</keyword>
<dbReference type="Proteomes" id="UP000282674">
    <property type="component" value="Unassembled WGS sequence"/>
</dbReference>
<proteinExistence type="predicted"/>
<dbReference type="GO" id="GO:0051536">
    <property type="term" value="F:iron-sulfur cluster binding"/>
    <property type="evidence" value="ECO:0007669"/>
    <property type="project" value="UniProtKB-KW"/>
</dbReference>
<evidence type="ECO:0000256" key="2">
    <source>
        <dbReference type="ARBA" id="ARBA00022723"/>
    </source>
</evidence>
<dbReference type="NCBIfam" id="TIGR04267">
    <property type="entry name" value="mod_HExxH"/>
    <property type="match status" value="1"/>
</dbReference>
<gene>
    <name evidence="7" type="ORF">EBO15_09305</name>
</gene>
<dbReference type="SUPFAM" id="SSF102114">
    <property type="entry name" value="Radical SAM enzymes"/>
    <property type="match status" value="1"/>
</dbReference>
<dbReference type="SFLD" id="SFLDG01067">
    <property type="entry name" value="SPASM/twitch_domain_containing"/>
    <property type="match status" value="1"/>
</dbReference>
<protein>
    <submittedName>
        <fullName evidence="7">FxsB family radical SAM/SPASM domain protein</fullName>
    </submittedName>
</protein>